<dbReference type="GO" id="GO:0008168">
    <property type="term" value="F:methyltransferase activity"/>
    <property type="evidence" value="ECO:0007669"/>
    <property type="project" value="UniProtKB-KW"/>
</dbReference>
<dbReference type="GO" id="GO:0032259">
    <property type="term" value="P:methylation"/>
    <property type="evidence" value="ECO:0007669"/>
    <property type="project" value="UniProtKB-KW"/>
</dbReference>
<reference evidence="2" key="1">
    <citation type="submission" date="2016-10" db="EMBL/GenBank/DDBJ databases">
        <authorList>
            <person name="Varghese N."/>
            <person name="Submissions S."/>
        </authorList>
    </citation>
    <scope>NUCLEOTIDE SEQUENCE [LARGE SCALE GENOMIC DNA]</scope>
    <source>
        <strain evidence="2">DSM 22951</strain>
    </source>
</reference>
<name>A0A2Y8ZQ94_9MICO</name>
<protein>
    <submittedName>
        <fullName evidence="1">Methyltransferase domain-containing protein</fullName>
    </submittedName>
</protein>
<keyword evidence="1" id="KW-0808">Transferase</keyword>
<keyword evidence="1" id="KW-0489">Methyltransferase</keyword>
<dbReference type="Proteomes" id="UP000250028">
    <property type="component" value="Unassembled WGS sequence"/>
</dbReference>
<gene>
    <name evidence="1" type="ORF">SAMN04489750_1396</name>
</gene>
<dbReference type="Gene3D" id="3.40.50.150">
    <property type="entry name" value="Vaccinia Virus protein VP39"/>
    <property type="match status" value="1"/>
</dbReference>
<evidence type="ECO:0000313" key="2">
    <source>
        <dbReference type="Proteomes" id="UP000250028"/>
    </source>
</evidence>
<dbReference type="EMBL" id="UESZ01000001">
    <property type="protein sequence ID" value="SSA34095.1"/>
    <property type="molecule type" value="Genomic_DNA"/>
</dbReference>
<dbReference type="RefSeq" id="WP_109684704.1">
    <property type="nucleotide sequence ID" value="NZ_QGDN01000001.1"/>
</dbReference>
<dbReference type="OrthoDB" id="146908at2"/>
<organism evidence="1 2">
    <name type="scientific">Branchiibius hedensis</name>
    <dbReference type="NCBI Taxonomy" id="672460"/>
    <lineage>
        <taxon>Bacteria</taxon>
        <taxon>Bacillati</taxon>
        <taxon>Actinomycetota</taxon>
        <taxon>Actinomycetes</taxon>
        <taxon>Micrococcales</taxon>
        <taxon>Dermacoccaceae</taxon>
        <taxon>Branchiibius</taxon>
    </lineage>
</organism>
<dbReference type="Pfam" id="PF13578">
    <property type="entry name" value="Methyltransf_24"/>
    <property type="match status" value="1"/>
</dbReference>
<evidence type="ECO:0000313" key="1">
    <source>
        <dbReference type="EMBL" id="SSA34095.1"/>
    </source>
</evidence>
<dbReference type="SUPFAM" id="SSF53335">
    <property type="entry name" value="S-adenosyl-L-methionine-dependent methyltransferases"/>
    <property type="match status" value="1"/>
</dbReference>
<accession>A0A2Y8ZQ94</accession>
<keyword evidence="2" id="KW-1185">Reference proteome</keyword>
<dbReference type="InterPro" id="IPR029063">
    <property type="entry name" value="SAM-dependent_MTases_sf"/>
</dbReference>
<dbReference type="AlphaFoldDB" id="A0A2Y8ZQ94"/>
<proteinExistence type="predicted"/>
<sequence length="278" mass="30881">MDTQAFLASVPSLFQGDPRSTPPADARWQGFVDGPEAVTGFTGPNELAVLHRAASLLPPDEVYLEVGTFKGRSLCATVQDATDQKFFAMENFLEFGMAGQEARAELEANLARWAGSADVTLLEGDCFKLMAEPGLLPDPVGVYFYDGEHTLLSHYLALAVVEPLLADEALVLVDDATWPVVQRAHHQFIKRHSGWQVVERWDAREADDPLWANGLHALVYRRPPGARRTLGRTDEVLRYYQAHVQDRLNSVAWKAAARFPGPAKEAARWVMGRSRKID</sequence>